<keyword evidence="2" id="KW-0472">Membrane</keyword>
<reference evidence="4" key="2">
    <citation type="journal article" date="2024" name="Plant">
        <title>Genomic evolution and insights into agronomic trait innovations of Sesamum species.</title>
        <authorList>
            <person name="Miao H."/>
            <person name="Wang L."/>
            <person name="Qu L."/>
            <person name="Liu H."/>
            <person name="Sun Y."/>
            <person name="Le M."/>
            <person name="Wang Q."/>
            <person name="Wei S."/>
            <person name="Zheng Y."/>
            <person name="Lin W."/>
            <person name="Duan Y."/>
            <person name="Cao H."/>
            <person name="Xiong S."/>
            <person name="Wang X."/>
            <person name="Wei L."/>
            <person name="Li C."/>
            <person name="Ma Q."/>
            <person name="Ju M."/>
            <person name="Zhao R."/>
            <person name="Li G."/>
            <person name="Mu C."/>
            <person name="Tian Q."/>
            <person name="Mei H."/>
            <person name="Zhang T."/>
            <person name="Gao T."/>
            <person name="Zhang H."/>
        </authorList>
    </citation>
    <scope>NUCLEOTIDE SEQUENCE</scope>
    <source>
        <strain evidence="4">G01</strain>
    </source>
</reference>
<evidence type="ECO:0000256" key="2">
    <source>
        <dbReference type="SAM" id="Phobius"/>
    </source>
</evidence>
<dbReference type="PANTHER" id="PTHR31425:SF48">
    <property type="entry name" value="MULTIPLE C2 DOMAIN AND TRANSMEMBRANE REGION PROTEIN 10"/>
    <property type="match status" value="1"/>
</dbReference>
<evidence type="ECO:0000259" key="3">
    <source>
        <dbReference type="Pfam" id="PF08372"/>
    </source>
</evidence>
<dbReference type="InterPro" id="IPR013583">
    <property type="entry name" value="MCTP_C"/>
</dbReference>
<name>A0AAW2IXW4_9LAMI</name>
<comment type="caution">
    <text evidence="4">The sequence shown here is derived from an EMBL/GenBank/DDBJ whole genome shotgun (WGS) entry which is preliminary data.</text>
</comment>
<sequence length="290" mass="33783">MGELHLAVRFSCANMFNVLHMYTMPLLPKMHYVQPLSVSQLDSLRYQAMNVVASRLSRAEPPLGREVVEYMLDHDSHMWSMRKSKANFLRLTNVMSWFVAMSRLLEAIRTWHKPVYSTFFVTAFMVLVLVPELIIPCILLTLAAMGLWRYKSRPRHPPHMDTRLSYAENVHPDELDEEFDSFPTSRSAEIIRMRYDRLRSVAGRIQTVVGDMATQGERFQALLSWRDPRATFLFVILCLLAAFGFYLVPIRWVVALWGLYYLRPPKFRNRLPSSAVSFFKRLPTNADSML</sequence>
<feature type="domain" description="Multiple C2" evidence="3">
    <location>
        <begin position="135"/>
        <end position="290"/>
    </location>
</feature>
<evidence type="ECO:0000256" key="1">
    <source>
        <dbReference type="ARBA" id="ARBA00022737"/>
    </source>
</evidence>
<evidence type="ECO:0000313" key="4">
    <source>
        <dbReference type="EMBL" id="KAL0286992.1"/>
    </source>
</evidence>
<dbReference type="AlphaFoldDB" id="A0AAW2IXW4"/>
<reference evidence="4" key="1">
    <citation type="submission" date="2020-06" db="EMBL/GenBank/DDBJ databases">
        <authorList>
            <person name="Li T."/>
            <person name="Hu X."/>
            <person name="Zhang T."/>
            <person name="Song X."/>
            <person name="Zhang H."/>
            <person name="Dai N."/>
            <person name="Sheng W."/>
            <person name="Hou X."/>
            <person name="Wei L."/>
        </authorList>
    </citation>
    <scope>NUCLEOTIDE SEQUENCE</scope>
    <source>
        <strain evidence="4">G01</strain>
        <tissue evidence="4">Leaf</tissue>
    </source>
</reference>
<dbReference type="EMBL" id="JACGWK010001507">
    <property type="protein sequence ID" value="KAL0286992.1"/>
    <property type="molecule type" value="Genomic_DNA"/>
</dbReference>
<protein>
    <submittedName>
        <fullName evidence="4">FT-interacting protein 4</fullName>
    </submittedName>
</protein>
<dbReference type="InterPro" id="IPR047259">
    <property type="entry name" value="QUIRKY-like"/>
</dbReference>
<feature type="transmembrane region" description="Helical" evidence="2">
    <location>
        <begin position="232"/>
        <end position="262"/>
    </location>
</feature>
<dbReference type="Pfam" id="PF08372">
    <property type="entry name" value="PRT_C"/>
    <property type="match status" value="1"/>
</dbReference>
<accession>A0AAW2IXW4</accession>
<feature type="transmembrane region" description="Helical" evidence="2">
    <location>
        <begin position="88"/>
        <end position="105"/>
    </location>
</feature>
<gene>
    <name evidence="4" type="ORF">Sangu_2710200</name>
</gene>
<feature type="transmembrane region" description="Helical" evidence="2">
    <location>
        <begin position="117"/>
        <end position="148"/>
    </location>
</feature>
<keyword evidence="2" id="KW-1133">Transmembrane helix</keyword>
<organism evidence="4">
    <name type="scientific">Sesamum angustifolium</name>
    <dbReference type="NCBI Taxonomy" id="2727405"/>
    <lineage>
        <taxon>Eukaryota</taxon>
        <taxon>Viridiplantae</taxon>
        <taxon>Streptophyta</taxon>
        <taxon>Embryophyta</taxon>
        <taxon>Tracheophyta</taxon>
        <taxon>Spermatophyta</taxon>
        <taxon>Magnoliopsida</taxon>
        <taxon>eudicotyledons</taxon>
        <taxon>Gunneridae</taxon>
        <taxon>Pentapetalae</taxon>
        <taxon>asterids</taxon>
        <taxon>lamiids</taxon>
        <taxon>Lamiales</taxon>
        <taxon>Pedaliaceae</taxon>
        <taxon>Sesamum</taxon>
    </lineage>
</organism>
<keyword evidence="1" id="KW-0677">Repeat</keyword>
<keyword evidence="2" id="KW-0812">Transmembrane</keyword>
<proteinExistence type="predicted"/>
<dbReference type="PANTHER" id="PTHR31425">
    <property type="entry name" value="PHOSPHORIBOSYLANTHRANILATE TRANSFERASE ISOFORM 1"/>
    <property type="match status" value="1"/>
</dbReference>